<dbReference type="PANTHER" id="PTHR42760">
    <property type="entry name" value="SHORT-CHAIN DEHYDROGENASES/REDUCTASES FAMILY MEMBER"/>
    <property type="match status" value="1"/>
</dbReference>
<dbReference type="PRINTS" id="PR00081">
    <property type="entry name" value="GDHRDH"/>
</dbReference>
<name>A0A967EXL2_9PROT</name>
<comment type="similarity">
    <text evidence="1">Belongs to the short-chain dehydrogenases/reductases (SDR) family.</text>
</comment>
<dbReference type="AlphaFoldDB" id="A0A967EXL2"/>
<dbReference type="GO" id="GO:0016616">
    <property type="term" value="F:oxidoreductase activity, acting on the CH-OH group of donors, NAD or NADP as acceptor"/>
    <property type="evidence" value="ECO:0007669"/>
    <property type="project" value="TreeGrafter"/>
</dbReference>
<organism evidence="3 4">
    <name type="scientific">Pelagibius litoralis</name>
    <dbReference type="NCBI Taxonomy" id="374515"/>
    <lineage>
        <taxon>Bacteria</taxon>
        <taxon>Pseudomonadati</taxon>
        <taxon>Pseudomonadota</taxon>
        <taxon>Alphaproteobacteria</taxon>
        <taxon>Rhodospirillales</taxon>
        <taxon>Rhodovibrionaceae</taxon>
        <taxon>Pelagibius</taxon>
    </lineage>
</organism>
<sequence length="263" mass="26849">MSGQQMAGRHAVITGAGAGIGREAALLFAREGATVAVADLNLAAAEETVAAITADGGKALALAVDVAQADSVEAMISAAEAGLGRVDTLFNNAGVMLSADRGPEDTEMAIWDRTIAINLTGVFHCCRFGLPALRRAGGGAILNMSSLVAVMGSAVPQLAYTASKGGVMAMTREIAVQYGRQGIRANALLPGPIGTPLTAELFDTEEKLERRRVHMPLGRFGEAGEVAAVACFLCSDAASYVTGAGWLVDGGITAAYVTPEDPA</sequence>
<dbReference type="InterPro" id="IPR002347">
    <property type="entry name" value="SDR_fam"/>
</dbReference>
<keyword evidence="4" id="KW-1185">Reference proteome</keyword>
<proteinExistence type="inferred from homology"/>
<dbReference type="EMBL" id="JAAQPH010000008">
    <property type="protein sequence ID" value="NIA69260.1"/>
    <property type="molecule type" value="Genomic_DNA"/>
</dbReference>
<dbReference type="Proteomes" id="UP000761264">
    <property type="component" value="Unassembled WGS sequence"/>
</dbReference>
<keyword evidence="2" id="KW-0560">Oxidoreductase</keyword>
<gene>
    <name evidence="3" type="ORF">HBA54_11725</name>
</gene>
<dbReference type="InterPro" id="IPR020904">
    <property type="entry name" value="Sc_DH/Rdtase_CS"/>
</dbReference>
<accession>A0A967EXL2</accession>
<dbReference type="PANTHER" id="PTHR42760:SF115">
    <property type="entry name" value="3-OXOACYL-[ACYL-CARRIER-PROTEIN] REDUCTASE FABG"/>
    <property type="match status" value="1"/>
</dbReference>
<dbReference type="Pfam" id="PF13561">
    <property type="entry name" value="adh_short_C2"/>
    <property type="match status" value="1"/>
</dbReference>
<dbReference type="FunFam" id="3.40.50.720:FF:000084">
    <property type="entry name" value="Short-chain dehydrogenase reductase"/>
    <property type="match status" value="1"/>
</dbReference>
<dbReference type="SUPFAM" id="SSF51735">
    <property type="entry name" value="NAD(P)-binding Rossmann-fold domains"/>
    <property type="match status" value="1"/>
</dbReference>
<evidence type="ECO:0000256" key="2">
    <source>
        <dbReference type="ARBA" id="ARBA00023002"/>
    </source>
</evidence>
<dbReference type="RefSeq" id="WP_167224699.1">
    <property type="nucleotide sequence ID" value="NZ_JAAQPH010000008.1"/>
</dbReference>
<comment type="caution">
    <text evidence="3">The sequence shown here is derived from an EMBL/GenBank/DDBJ whole genome shotgun (WGS) entry which is preliminary data.</text>
</comment>
<evidence type="ECO:0000313" key="4">
    <source>
        <dbReference type="Proteomes" id="UP000761264"/>
    </source>
</evidence>
<dbReference type="PRINTS" id="PR00080">
    <property type="entry name" value="SDRFAMILY"/>
</dbReference>
<dbReference type="PROSITE" id="PS00061">
    <property type="entry name" value="ADH_SHORT"/>
    <property type="match status" value="1"/>
</dbReference>
<dbReference type="CDD" id="cd05233">
    <property type="entry name" value="SDR_c"/>
    <property type="match status" value="1"/>
</dbReference>
<dbReference type="InterPro" id="IPR036291">
    <property type="entry name" value="NAD(P)-bd_dom_sf"/>
</dbReference>
<evidence type="ECO:0000313" key="3">
    <source>
        <dbReference type="EMBL" id="NIA69260.1"/>
    </source>
</evidence>
<reference evidence="3" key="1">
    <citation type="submission" date="2020-03" db="EMBL/GenBank/DDBJ databases">
        <title>Genome of Pelagibius litoralis DSM 21314T.</title>
        <authorList>
            <person name="Wang G."/>
        </authorList>
    </citation>
    <scope>NUCLEOTIDE SEQUENCE</scope>
    <source>
        <strain evidence="3">DSM 21314</strain>
    </source>
</reference>
<dbReference type="Gene3D" id="3.40.50.720">
    <property type="entry name" value="NAD(P)-binding Rossmann-like Domain"/>
    <property type="match status" value="1"/>
</dbReference>
<evidence type="ECO:0000256" key="1">
    <source>
        <dbReference type="ARBA" id="ARBA00006484"/>
    </source>
</evidence>
<protein>
    <submittedName>
        <fullName evidence="3">SDR family oxidoreductase</fullName>
    </submittedName>
</protein>